<name>A0A0K2GJH8_NITMO</name>
<dbReference type="Proteomes" id="UP000069205">
    <property type="component" value="Chromosome"/>
</dbReference>
<proteinExistence type="predicted"/>
<dbReference type="EMBL" id="CP011801">
    <property type="protein sequence ID" value="ALA61100.1"/>
    <property type="molecule type" value="Genomic_DNA"/>
</dbReference>
<evidence type="ECO:0000313" key="2">
    <source>
        <dbReference type="Proteomes" id="UP000069205"/>
    </source>
</evidence>
<dbReference type="PATRIC" id="fig|42253.5.peg.4663"/>
<dbReference type="AlphaFoldDB" id="A0A0K2GJH8"/>
<dbReference type="OrthoDB" id="2887217at2"/>
<organism evidence="1 2">
    <name type="scientific">Nitrospira moscoviensis</name>
    <dbReference type="NCBI Taxonomy" id="42253"/>
    <lineage>
        <taxon>Bacteria</taxon>
        <taxon>Pseudomonadati</taxon>
        <taxon>Nitrospirota</taxon>
        <taxon>Nitrospiria</taxon>
        <taxon>Nitrospirales</taxon>
        <taxon>Nitrospiraceae</taxon>
        <taxon>Nitrospira</taxon>
    </lineage>
</organism>
<keyword evidence="2" id="KW-1185">Reference proteome</keyword>
<dbReference type="KEGG" id="nmv:NITMOv2_4731"/>
<evidence type="ECO:0000313" key="1">
    <source>
        <dbReference type="EMBL" id="ALA61100.1"/>
    </source>
</evidence>
<protein>
    <submittedName>
        <fullName evidence="1">Uncharacterized protein</fullName>
    </submittedName>
</protein>
<dbReference type="Gene3D" id="3.30.70.100">
    <property type="match status" value="1"/>
</dbReference>
<gene>
    <name evidence="1" type="ORF">NITMOv2_4731</name>
</gene>
<accession>A0A0K2GJH8</accession>
<dbReference type="Pfam" id="PF19991">
    <property type="entry name" value="HMA_2"/>
    <property type="match status" value="1"/>
</dbReference>
<sequence>MQAIGVRLAHLSPGRIRLKVDDLKHDERRARDIEAQLRSVSGIHSAAANPITGSLVLDYDEAAMESMELPFSVARILGISLNDLDPDELRRLMSHHGNGAEPTDGAIAAGLESAVKDLNAALTRTIGADLGIVLPLLLAGLGLRSLMVSEKTVLPSWYDYLWFAFGTYFALNRPSPAPLPLGAEHRTEDMH</sequence>
<reference evidence="1 2" key="1">
    <citation type="journal article" date="2015" name="Proc. Natl. Acad. Sci. U.S.A.">
        <title>Expanded metabolic versatility of ubiquitous nitrite-oxidizing bacteria from the genus Nitrospira.</title>
        <authorList>
            <person name="Koch H."/>
            <person name="Lucker S."/>
            <person name="Albertsen M."/>
            <person name="Kitzinger K."/>
            <person name="Herbold C."/>
            <person name="Spieck E."/>
            <person name="Nielsen P.H."/>
            <person name="Wagner M."/>
            <person name="Daims H."/>
        </authorList>
    </citation>
    <scope>NUCLEOTIDE SEQUENCE [LARGE SCALE GENOMIC DNA]</scope>
    <source>
        <strain evidence="1 2">NSP M-1</strain>
    </source>
</reference>
<dbReference type="RefSeq" id="WP_053381811.1">
    <property type="nucleotide sequence ID" value="NZ_CP011801.1"/>
</dbReference>
<dbReference type="STRING" id="42253.NITMOv2_4731"/>